<accession>A0A2T2ZXF2</accession>
<dbReference type="EMBL" id="KZ678584">
    <property type="protein sequence ID" value="PSR78922.1"/>
    <property type="molecule type" value="Genomic_DNA"/>
</dbReference>
<feature type="compositionally biased region" description="Acidic residues" evidence="1">
    <location>
        <begin position="241"/>
        <end position="252"/>
    </location>
</feature>
<sequence>MAVPALVPSPADTTGTPQTARCPAQPAEPEPQALTVAQPKQLRFSQRHRQKAQDLRQEQRTESRLVHQEKLDRVQRWLDDCQRARETTTTTTTTTTKTTETHHHHHQHHHRHRLLQQQTSHDDDNDGQTSHDDIDGDTEDLLLSVLVARPEYHTVPTAGQVRQFARELRAYRSKLWTLDRTRGYFQTHTRLKRNSTVDSNNSNSNNSSTTTTTTSSQCVEKGASAGGFQSSLPEYPSNIDNEPDLEIDDAEGEGQHSTAKRASSSSSSGKGNDDEVMAMMVVEEEEEEDQKDQEDQTPPSLYMVTSREASPAEDELHMDMLPECQQRQRSLTTKEAGAMAVDMEVDTAACPHFVPIETC</sequence>
<evidence type="ECO:0000313" key="3">
    <source>
        <dbReference type="Proteomes" id="UP000241462"/>
    </source>
</evidence>
<feature type="compositionally biased region" description="Low complexity" evidence="1">
    <location>
        <begin position="23"/>
        <end position="33"/>
    </location>
</feature>
<organism evidence="2 3">
    <name type="scientific">Coniella lustricola</name>
    <dbReference type="NCBI Taxonomy" id="2025994"/>
    <lineage>
        <taxon>Eukaryota</taxon>
        <taxon>Fungi</taxon>
        <taxon>Dikarya</taxon>
        <taxon>Ascomycota</taxon>
        <taxon>Pezizomycotina</taxon>
        <taxon>Sordariomycetes</taxon>
        <taxon>Sordariomycetidae</taxon>
        <taxon>Diaporthales</taxon>
        <taxon>Schizoparmaceae</taxon>
        <taxon>Coniella</taxon>
    </lineage>
</organism>
<feature type="compositionally biased region" description="Low complexity" evidence="1">
    <location>
        <begin position="87"/>
        <end position="98"/>
    </location>
</feature>
<feature type="region of interest" description="Disordered" evidence="1">
    <location>
        <begin position="1"/>
        <end position="67"/>
    </location>
</feature>
<name>A0A2T2ZXF2_9PEZI</name>
<feature type="region of interest" description="Disordered" evidence="1">
    <location>
        <begin position="187"/>
        <end position="275"/>
    </location>
</feature>
<keyword evidence="3" id="KW-1185">Reference proteome</keyword>
<gene>
    <name evidence="2" type="ORF">BD289DRAFT_109478</name>
</gene>
<evidence type="ECO:0000313" key="2">
    <source>
        <dbReference type="EMBL" id="PSR78922.1"/>
    </source>
</evidence>
<dbReference type="InParanoid" id="A0A2T2ZXF2"/>
<proteinExistence type="predicted"/>
<feature type="compositionally biased region" description="Basic residues" evidence="1">
    <location>
        <begin position="102"/>
        <end position="114"/>
    </location>
</feature>
<evidence type="ECO:0000256" key="1">
    <source>
        <dbReference type="SAM" id="MobiDB-lite"/>
    </source>
</evidence>
<dbReference type="Proteomes" id="UP000241462">
    <property type="component" value="Unassembled WGS sequence"/>
</dbReference>
<reference evidence="2 3" key="1">
    <citation type="journal article" date="2018" name="Mycol. Prog.">
        <title>Coniella lustricola, a new species from submerged detritus.</title>
        <authorList>
            <person name="Raudabaugh D.B."/>
            <person name="Iturriaga T."/>
            <person name="Carver A."/>
            <person name="Mondo S."/>
            <person name="Pangilinan J."/>
            <person name="Lipzen A."/>
            <person name="He G."/>
            <person name="Amirebrahimi M."/>
            <person name="Grigoriev I.V."/>
            <person name="Miller A.N."/>
        </authorList>
    </citation>
    <scope>NUCLEOTIDE SEQUENCE [LARGE SCALE GENOMIC DNA]</scope>
    <source>
        <strain evidence="2 3">B22-T-1</strain>
    </source>
</reference>
<feature type="region of interest" description="Disordered" evidence="1">
    <location>
        <begin position="87"/>
        <end position="136"/>
    </location>
</feature>
<feature type="compositionally biased region" description="Low complexity" evidence="1">
    <location>
        <begin position="194"/>
        <end position="216"/>
    </location>
</feature>
<protein>
    <submittedName>
        <fullName evidence="2">Uncharacterized protein</fullName>
    </submittedName>
</protein>
<dbReference type="AlphaFoldDB" id="A0A2T2ZXF2"/>
<feature type="compositionally biased region" description="Basic and acidic residues" evidence="1">
    <location>
        <begin position="51"/>
        <end position="67"/>
    </location>
</feature>
<dbReference type="OrthoDB" id="10295421at2759"/>